<comment type="similarity">
    <text evidence="9">Belongs to the Tom70 family.</text>
</comment>
<feature type="region of interest" description="Disordered" evidence="11">
    <location>
        <begin position="43"/>
        <end position="76"/>
    </location>
</feature>
<evidence type="ECO:0000256" key="12">
    <source>
        <dbReference type="SAM" id="Phobius"/>
    </source>
</evidence>
<dbReference type="SUPFAM" id="SSF48452">
    <property type="entry name" value="TPR-like"/>
    <property type="match status" value="2"/>
</dbReference>
<dbReference type="Pfam" id="PF13432">
    <property type="entry name" value="TPR_16"/>
    <property type="match status" value="1"/>
</dbReference>
<dbReference type="KEGG" id="ncs:NCAS_0G02480"/>
<keyword evidence="2 12" id="KW-0812">Transmembrane</keyword>
<reference evidence="13 14" key="1">
    <citation type="journal article" date="2011" name="Proc. Natl. Acad. Sci. U.S.A.">
        <title>Evolutionary erosion of yeast sex chromosomes by mating-type switching accidents.</title>
        <authorList>
            <person name="Gordon J.L."/>
            <person name="Armisen D."/>
            <person name="Proux-Wera E."/>
            <person name="Oheigeartaigh S.S."/>
            <person name="Byrne K.P."/>
            <person name="Wolfe K.H."/>
        </authorList>
    </citation>
    <scope>NUCLEOTIDE SEQUENCE [LARGE SCALE GENOMIC DNA]</scope>
    <source>
        <strain evidence="14">ATCC 76901 / BCRC 22586 / CBS 4309 / NBRC 1992 / NRRL Y-12630</strain>
    </source>
</reference>
<evidence type="ECO:0000256" key="4">
    <source>
        <dbReference type="ARBA" id="ARBA00022787"/>
    </source>
</evidence>
<evidence type="ECO:0000256" key="1">
    <source>
        <dbReference type="ARBA" id="ARBA00004572"/>
    </source>
</evidence>
<keyword evidence="5 10" id="KW-0802">TPR repeat</keyword>
<dbReference type="Pfam" id="PF14559">
    <property type="entry name" value="TPR_19"/>
    <property type="match status" value="1"/>
</dbReference>
<feature type="transmembrane region" description="Helical" evidence="12">
    <location>
        <begin position="16"/>
        <end position="35"/>
    </location>
</feature>
<evidence type="ECO:0000256" key="11">
    <source>
        <dbReference type="SAM" id="MobiDB-lite"/>
    </source>
</evidence>
<dbReference type="GO" id="GO:0006626">
    <property type="term" value="P:protein targeting to mitochondrion"/>
    <property type="evidence" value="ECO:0007669"/>
    <property type="project" value="EnsemblFungi"/>
</dbReference>
<sequence length="596" mass="67351">MSSNNSMRDFISRNKTAIIATVAAGTAAVGAYMYYAQLQQQHEKKPAKKTKKSKKSVTEEEKKKEEPPIYPIDANGEPVLGDVDLLNDKTKEEWAGALKEKGNALFKKKDFENAIKYYTFALSLKEDPVYYSNISACYSSLLNYEKVIEMATKALALRPDYSKVLVRRANAYEKLGNFGDAMFDLSVCSLNTDMSDASIEPILERNLNQQAMFVLNTKLGVTDKKSQLPSNTALTSFFGIFKPELSFANYDDTCEGDKELLNGLKNLYRCTAEGYETADLSFTKATEYFLKQLSETPDDETVKEKTAIALEHQGIFKFLKNNPLEAHEDIKKALELHPRINSYIYMALILADKGDTDNYFANYEKAMKLDDKNAALYYHRGQMYFITQQYEKAGEDFDKAKELDPENIFPYIQLACLSYRENKFDDCETLFSEARRKFPNSSEVPNFYAEILADKGDFDAALKEYERAIELEKKQDAVHVGIAPLVGKATLLVRTPTVENFVEATSLLEEAVKEDPRSEQAKISLGQLKLQQEDIDEAIELFESAATLARTFEEKLQATTFAEAAKIQKRIRADPKMSAKIQETIAALRASDFANL</sequence>
<dbReference type="GO" id="GO:0030943">
    <property type="term" value="F:mitochondrion targeting sequence binding"/>
    <property type="evidence" value="ECO:0007669"/>
    <property type="project" value="EnsemblFungi"/>
</dbReference>
<evidence type="ECO:0000256" key="10">
    <source>
        <dbReference type="PROSITE-ProRule" id="PRU00339"/>
    </source>
</evidence>
<dbReference type="GO" id="GO:0030150">
    <property type="term" value="P:protein import into mitochondrial matrix"/>
    <property type="evidence" value="ECO:0007669"/>
    <property type="project" value="EnsemblFungi"/>
</dbReference>
<keyword evidence="6 12" id="KW-1133">Transmembrane helix</keyword>
<organism evidence="13 14">
    <name type="scientific">Naumovozyma castellii</name>
    <name type="common">Yeast</name>
    <name type="synonym">Saccharomyces castellii</name>
    <dbReference type="NCBI Taxonomy" id="27288"/>
    <lineage>
        <taxon>Eukaryota</taxon>
        <taxon>Fungi</taxon>
        <taxon>Dikarya</taxon>
        <taxon>Ascomycota</taxon>
        <taxon>Saccharomycotina</taxon>
        <taxon>Saccharomycetes</taxon>
        <taxon>Saccharomycetales</taxon>
        <taxon>Saccharomycetaceae</taxon>
        <taxon>Naumovozyma</taxon>
    </lineage>
</organism>
<dbReference type="SMART" id="SM00028">
    <property type="entry name" value="TPR"/>
    <property type="match status" value="8"/>
</dbReference>
<name>G0VIA0_NAUCA</name>
<feature type="repeat" description="TPR" evidence="10">
    <location>
        <begin position="442"/>
        <end position="475"/>
    </location>
</feature>
<dbReference type="PROSITE" id="PS50293">
    <property type="entry name" value="TPR_REGION"/>
    <property type="match status" value="1"/>
</dbReference>
<dbReference type="PANTHER" id="PTHR46208:SF1">
    <property type="entry name" value="MITOCHONDRIAL IMPORT RECEPTOR SUBUNIT TOM70"/>
    <property type="match status" value="1"/>
</dbReference>
<dbReference type="GO" id="GO:0005742">
    <property type="term" value="C:mitochondrial outer membrane translocase complex"/>
    <property type="evidence" value="ECO:0007669"/>
    <property type="project" value="EnsemblFungi"/>
</dbReference>
<dbReference type="InParanoid" id="G0VIA0"/>
<keyword evidence="8 12" id="KW-0472">Membrane</keyword>
<dbReference type="FunCoup" id="G0VIA0">
    <property type="interactions" value="756"/>
</dbReference>
<dbReference type="InterPro" id="IPR019734">
    <property type="entry name" value="TPR_rpt"/>
</dbReference>
<dbReference type="GO" id="GO:0045039">
    <property type="term" value="P:protein insertion into mitochondrial inner membrane"/>
    <property type="evidence" value="ECO:0007669"/>
    <property type="project" value="EnsemblFungi"/>
</dbReference>
<dbReference type="STRING" id="1064592.G0VIA0"/>
<evidence type="ECO:0000256" key="7">
    <source>
        <dbReference type="ARBA" id="ARBA00023128"/>
    </source>
</evidence>
<dbReference type="GO" id="GO:0045040">
    <property type="term" value="P:protein insertion into mitochondrial outer membrane"/>
    <property type="evidence" value="ECO:0007669"/>
    <property type="project" value="EnsemblFungi"/>
</dbReference>
<dbReference type="FunFam" id="1.25.40.10:FF:000374">
    <property type="entry name" value="Mitochondrial proteins import receptor"/>
    <property type="match status" value="1"/>
</dbReference>
<keyword evidence="4" id="KW-1000">Mitochondrion outer membrane</keyword>
<evidence type="ECO:0000256" key="9">
    <source>
        <dbReference type="ARBA" id="ARBA00038030"/>
    </source>
</evidence>
<dbReference type="GeneID" id="96904800"/>
<gene>
    <name evidence="13" type="primary">NCAS0G02480</name>
    <name evidence="13" type="ordered locus">NCAS_0G02480</name>
</gene>
<protein>
    <recommendedName>
        <fullName evidence="15">TOM70</fullName>
    </recommendedName>
</protein>
<feature type="repeat" description="TPR" evidence="10">
    <location>
        <begin position="374"/>
        <end position="407"/>
    </location>
</feature>
<feature type="repeat" description="TPR" evidence="10">
    <location>
        <begin position="95"/>
        <end position="128"/>
    </location>
</feature>
<dbReference type="GO" id="GO:0008320">
    <property type="term" value="F:protein transmembrane transporter activity"/>
    <property type="evidence" value="ECO:0007669"/>
    <property type="project" value="EnsemblFungi"/>
</dbReference>
<evidence type="ECO:0000256" key="3">
    <source>
        <dbReference type="ARBA" id="ARBA00022737"/>
    </source>
</evidence>
<evidence type="ECO:0000256" key="6">
    <source>
        <dbReference type="ARBA" id="ARBA00022989"/>
    </source>
</evidence>
<dbReference type="eggNOG" id="KOG0547">
    <property type="taxonomic scope" value="Eukaryota"/>
</dbReference>
<evidence type="ECO:0000256" key="8">
    <source>
        <dbReference type="ARBA" id="ARBA00023136"/>
    </source>
</evidence>
<keyword evidence="3" id="KW-0677">Repeat</keyword>
<dbReference type="EMBL" id="HE576758">
    <property type="protein sequence ID" value="CCC71135.1"/>
    <property type="molecule type" value="Genomic_DNA"/>
</dbReference>
<feature type="compositionally biased region" description="Basic and acidic residues" evidence="11">
    <location>
        <begin position="56"/>
        <end position="67"/>
    </location>
</feature>
<dbReference type="OrthoDB" id="2942533at2759"/>
<dbReference type="InterPro" id="IPR011990">
    <property type="entry name" value="TPR-like_helical_dom_sf"/>
</dbReference>
<accession>G0VIA0</accession>
<dbReference type="RefSeq" id="XP_003677487.1">
    <property type="nucleotide sequence ID" value="XM_003677439.1"/>
</dbReference>
<proteinExistence type="inferred from homology"/>
<dbReference type="GO" id="GO:0044233">
    <property type="term" value="C:mitochondria-associated endoplasmic reticulum membrane contact site"/>
    <property type="evidence" value="ECO:0007669"/>
    <property type="project" value="EnsemblFungi"/>
</dbReference>
<dbReference type="Pfam" id="PF13181">
    <property type="entry name" value="TPR_8"/>
    <property type="match status" value="1"/>
</dbReference>
<dbReference type="PROSITE" id="PS50005">
    <property type="entry name" value="TPR"/>
    <property type="match status" value="4"/>
</dbReference>
<dbReference type="PANTHER" id="PTHR46208">
    <property type="entry name" value="MITOCHONDRIAL IMPORT RECEPTOR SUBUNIT TOM70"/>
    <property type="match status" value="1"/>
</dbReference>
<evidence type="ECO:0000313" key="14">
    <source>
        <dbReference type="Proteomes" id="UP000001640"/>
    </source>
</evidence>
<evidence type="ECO:0008006" key="15">
    <source>
        <dbReference type="Google" id="ProtNLM"/>
    </source>
</evidence>
<dbReference type="HOGENOM" id="CLU_017516_1_0_1"/>
<feature type="repeat" description="TPR" evidence="10">
    <location>
        <begin position="519"/>
        <end position="552"/>
    </location>
</feature>
<keyword evidence="14" id="KW-1185">Reference proteome</keyword>
<comment type="subcellular location">
    <subcellularLocation>
        <location evidence="1">Mitochondrion outer membrane</location>
        <topology evidence="1">Single-pass membrane protein</topology>
    </subcellularLocation>
</comment>
<dbReference type="Pfam" id="PF00515">
    <property type="entry name" value="TPR_1"/>
    <property type="match status" value="1"/>
</dbReference>
<dbReference type="Gene3D" id="1.25.40.10">
    <property type="entry name" value="Tetratricopeptide repeat domain"/>
    <property type="match status" value="2"/>
</dbReference>
<keyword evidence="7" id="KW-0496">Mitochondrion</keyword>
<evidence type="ECO:0000256" key="5">
    <source>
        <dbReference type="ARBA" id="ARBA00022803"/>
    </source>
</evidence>
<dbReference type="OMA" id="QWRGDIE"/>
<feature type="compositionally biased region" description="Basic residues" evidence="11">
    <location>
        <begin position="45"/>
        <end position="55"/>
    </location>
</feature>
<evidence type="ECO:0000313" key="13">
    <source>
        <dbReference type="EMBL" id="CCC71135.1"/>
    </source>
</evidence>
<reference key="2">
    <citation type="submission" date="2011-08" db="EMBL/GenBank/DDBJ databases">
        <title>Genome sequence of Naumovozyma castellii.</title>
        <authorList>
            <person name="Gordon J.L."/>
            <person name="Armisen D."/>
            <person name="Proux-Wera E."/>
            <person name="OhEigeartaigh S.S."/>
            <person name="Byrne K.P."/>
            <person name="Wolfe K.H."/>
        </authorList>
    </citation>
    <scope>NUCLEOTIDE SEQUENCE</scope>
    <source>
        <strain>Type strain:CBS 4309</strain>
    </source>
</reference>
<evidence type="ECO:0000256" key="2">
    <source>
        <dbReference type="ARBA" id="ARBA00022692"/>
    </source>
</evidence>
<dbReference type="AlphaFoldDB" id="G0VIA0"/>
<dbReference type="Proteomes" id="UP000001640">
    <property type="component" value="Chromosome 7"/>
</dbReference>